<keyword evidence="1" id="KW-0812">Transmembrane</keyword>
<name>A0A0J8UJP5_COCIT</name>
<dbReference type="Proteomes" id="UP000054563">
    <property type="component" value="Unassembled WGS sequence"/>
</dbReference>
<evidence type="ECO:0000313" key="2">
    <source>
        <dbReference type="EMBL" id="KMU87688.1"/>
    </source>
</evidence>
<evidence type="ECO:0000256" key="1">
    <source>
        <dbReference type="SAM" id="Phobius"/>
    </source>
</evidence>
<evidence type="ECO:0000313" key="3">
    <source>
        <dbReference type="Proteomes" id="UP000054563"/>
    </source>
</evidence>
<feature type="transmembrane region" description="Helical" evidence="1">
    <location>
        <begin position="30"/>
        <end position="52"/>
    </location>
</feature>
<reference evidence="3" key="1">
    <citation type="journal article" date="2010" name="Genome Res.">
        <title>Population genomic sequencing of Coccidioides fungi reveals recent hybridization and transposon control.</title>
        <authorList>
            <person name="Neafsey D.E."/>
            <person name="Barker B.M."/>
            <person name="Sharpton T.J."/>
            <person name="Stajich J.E."/>
            <person name="Park D.J."/>
            <person name="Whiston E."/>
            <person name="Hung C.-Y."/>
            <person name="McMahan C."/>
            <person name="White J."/>
            <person name="Sykes S."/>
            <person name="Heiman D."/>
            <person name="Young S."/>
            <person name="Zeng Q."/>
            <person name="Abouelleil A."/>
            <person name="Aftuck L."/>
            <person name="Bessette D."/>
            <person name="Brown A."/>
            <person name="FitzGerald M."/>
            <person name="Lui A."/>
            <person name="Macdonald J.P."/>
            <person name="Priest M."/>
            <person name="Orbach M.J."/>
            <person name="Galgiani J.N."/>
            <person name="Kirkland T.N."/>
            <person name="Cole G.T."/>
            <person name="Birren B.W."/>
            <person name="Henn M.R."/>
            <person name="Taylor J.W."/>
            <person name="Rounsley S.D."/>
        </authorList>
    </citation>
    <scope>NUCLEOTIDE SEQUENCE [LARGE SCALE GENOMIC DNA]</scope>
    <source>
        <strain evidence="3">H538.4</strain>
    </source>
</reference>
<keyword evidence="1" id="KW-1133">Transmembrane helix</keyword>
<keyword evidence="1" id="KW-0472">Membrane</keyword>
<organism evidence="2 3">
    <name type="scientific">Coccidioides immitis H538.4</name>
    <dbReference type="NCBI Taxonomy" id="396776"/>
    <lineage>
        <taxon>Eukaryota</taxon>
        <taxon>Fungi</taxon>
        <taxon>Dikarya</taxon>
        <taxon>Ascomycota</taxon>
        <taxon>Pezizomycotina</taxon>
        <taxon>Eurotiomycetes</taxon>
        <taxon>Eurotiomycetidae</taxon>
        <taxon>Onygenales</taxon>
        <taxon>Onygenaceae</taxon>
        <taxon>Coccidioides</taxon>
    </lineage>
</organism>
<gene>
    <name evidence="2" type="ORF">CIHG_05455</name>
</gene>
<dbReference type="EMBL" id="DS017000">
    <property type="protein sequence ID" value="KMU87688.1"/>
    <property type="molecule type" value="Genomic_DNA"/>
</dbReference>
<sequence>MGLRPEYNGQTNSSGSAHYFSLDFIRNTKYALHSPLSTLSSILWAFCARYLLVKTEQLSNRRVPPRSRDTDSGLRCEIPGAYIDRQAYIDTAEMTSFITSPRQRPSGIGTMIENPTSLLLKLFSFISSQVLQTNLP</sequence>
<proteinExistence type="predicted"/>
<protein>
    <submittedName>
        <fullName evidence="2">Uncharacterized protein</fullName>
    </submittedName>
</protein>
<accession>A0A0J8UJP5</accession>
<dbReference type="AlphaFoldDB" id="A0A0J8UJP5"/>
<dbReference type="VEuPathDB" id="FungiDB:CIHG_05455"/>